<sequence>MKRRQDEGGRIVDKIRQYGVWAVAALVLIPAQLLILAAIAVGFLYICIIGARKLGVRLRGGE</sequence>
<dbReference type="Proteomes" id="UP000805649">
    <property type="component" value="Unassembled WGS sequence"/>
</dbReference>
<comment type="caution">
    <text evidence="1">The sequence shown here is derived from an EMBL/GenBank/DDBJ whole genome shotgun (WGS) entry which is preliminary data.</text>
</comment>
<name>A0ACC3YIJ1_COLTU</name>
<keyword evidence="2" id="KW-1185">Reference proteome</keyword>
<protein>
    <submittedName>
        <fullName evidence="1">Uncharacterized protein</fullName>
    </submittedName>
</protein>
<gene>
    <name evidence="1" type="ORF">CTRU02_212663</name>
</gene>
<accession>A0ACC3YIJ1</accession>
<reference evidence="1 2" key="1">
    <citation type="journal article" date="2020" name="Phytopathology">
        <title>Genome Sequence Resources of Colletotrichum truncatum, C. plurivorum, C. musicola, and C. sojae: Four Species Pathogenic to Soybean (Glycine max).</title>
        <authorList>
            <person name="Rogerio F."/>
            <person name="Boufleur T.R."/>
            <person name="Ciampi-Guillardi M."/>
            <person name="Sukno S.A."/>
            <person name="Thon M.R."/>
            <person name="Massola Junior N.S."/>
            <person name="Baroncelli R."/>
        </authorList>
    </citation>
    <scope>NUCLEOTIDE SEQUENCE [LARGE SCALE GENOMIC DNA]</scope>
    <source>
        <strain evidence="1 2">CMES1059</strain>
    </source>
</reference>
<evidence type="ECO:0000313" key="2">
    <source>
        <dbReference type="Proteomes" id="UP000805649"/>
    </source>
</evidence>
<proteinExistence type="predicted"/>
<organism evidence="1 2">
    <name type="scientific">Colletotrichum truncatum</name>
    <name type="common">Anthracnose fungus</name>
    <name type="synonym">Colletotrichum capsici</name>
    <dbReference type="NCBI Taxonomy" id="5467"/>
    <lineage>
        <taxon>Eukaryota</taxon>
        <taxon>Fungi</taxon>
        <taxon>Dikarya</taxon>
        <taxon>Ascomycota</taxon>
        <taxon>Pezizomycotina</taxon>
        <taxon>Sordariomycetes</taxon>
        <taxon>Hypocreomycetidae</taxon>
        <taxon>Glomerellales</taxon>
        <taxon>Glomerellaceae</taxon>
        <taxon>Colletotrichum</taxon>
        <taxon>Colletotrichum truncatum species complex</taxon>
    </lineage>
</organism>
<dbReference type="EMBL" id="VUJX02000009">
    <property type="protein sequence ID" value="KAL0931710.1"/>
    <property type="molecule type" value="Genomic_DNA"/>
</dbReference>
<evidence type="ECO:0000313" key="1">
    <source>
        <dbReference type="EMBL" id="KAL0931710.1"/>
    </source>
</evidence>